<organism evidence="2 3">
    <name type="scientific">Didymodactylos carnosus</name>
    <dbReference type="NCBI Taxonomy" id="1234261"/>
    <lineage>
        <taxon>Eukaryota</taxon>
        <taxon>Metazoa</taxon>
        <taxon>Spiralia</taxon>
        <taxon>Gnathifera</taxon>
        <taxon>Rotifera</taxon>
        <taxon>Eurotatoria</taxon>
        <taxon>Bdelloidea</taxon>
        <taxon>Philodinida</taxon>
        <taxon>Philodinidae</taxon>
        <taxon>Didymodactylos</taxon>
    </lineage>
</organism>
<dbReference type="EMBL" id="CAJOBA010119834">
    <property type="protein sequence ID" value="CAF4576939.1"/>
    <property type="molecule type" value="Genomic_DNA"/>
</dbReference>
<name>A0A8S2YZB2_9BILA</name>
<accession>A0A8S2YZB2</accession>
<dbReference type="AlphaFoldDB" id="A0A8S2YZB2"/>
<sequence>MTSEKSEVDNKESGLRAEAALATASPIEESTKPVRLLDQTVIATTTDAEDEPKAAAELTTTAPTVESKKPDTLLDQTVITTTTAAEDVPK</sequence>
<reference evidence="2" key="1">
    <citation type="submission" date="2021-02" db="EMBL/GenBank/DDBJ databases">
        <authorList>
            <person name="Nowell W R."/>
        </authorList>
    </citation>
    <scope>NUCLEOTIDE SEQUENCE</scope>
</reference>
<proteinExistence type="predicted"/>
<gene>
    <name evidence="2" type="ORF">TMI583_LOCUS50310</name>
</gene>
<evidence type="ECO:0000256" key="1">
    <source>
        <dbReference type="SAM" id="MobiDB-lite"/>
    </source>
</evidence>
<feature type="region of interest" description="Disordered" evidence="1">
    <location>
        <begin position="47"/>
        <end position="68"/>
    </location>
</feature>
<protein>
    <submittedName>
        <fullName evidence="2">Uncharacterized protein</fullName>
    </submittedName>
</protein>
<feature type="compositionally biased region" description="Basic and acidic residues" evidence="1">
    <location>
        <begin position="1"/>
        <end position="15"/>
    </location>
</feature>
<comment type="caution">
    <text evidence="2">The sequence shown here is derived from an EMBL/GenBank/DDBJ whole genome shotgun (WGS) entry which is preliminary data.</text>
</comment>
<evidence type="ECO:0000313" key="3">
    <source>
        <dbReference type="Proteomes" id="UP000682733"/>
    </source>
</evidence>
<feature type="non-terminal residue" evidence="2">
    <location>
        <position position="90"/>
    </location>
</feature>
<dbReference type="Proteomes" id="UP000682733">
    <property type="component" value="Unassembled WGS sequence"/>
</dbReference>
<feature type="region of interest" description="Disordered" evidence="1">
    <location>
        <begin position="1"/>
        <end position="32"/>
    </location>
</feature>
<evidence type="ECO:0000313" key="2">
    <source>
        <dbReference type="EMBL" id="CAF4576939.1"/>
    </source>
</evidence>